<keyword evidence="2" id="KW-1185">Reference proteome</keyword>
<accession>A0ABY4C3F2</accession>
<dbReference type="RefSeq" id="WP_243558746.1">
    <property type="nucleotide sequence ID" value="NZ_CP094528.1"/>
</dbReference>
<proteinExistence type="predicted"/>
<evidence type="ECO:0000313" key="2">
    <source>
        <dbReference type="Proteomes" id="UP000832097"/>
    </source>
</evidence>
<evidence type="ECO:0000313" key="1">
    <source>
        <dbReference type="EMBL" id="UOE45967.1"/>
    </source>
</evidence>
<dbReference type="Proteomes" id="UP000832097">
    <property type="component" value="Chromosome"/>
</dbReference>
<reference evidence="1 2" key="1">
    <citation type="submission" date="2022-03" db="EMBL/GenBank/DDBJ databases">
        <title>Mucilaginibacter sp. isolated from the gut of Protaetia brevitarsis seulensis larvae.</title>
        <authorList>
            <person name="Won M."/>
            <person name="Kim S.-J."/>
            <person name="Kwon S.-W."/>
        </authorList>
    </citation>
    <scope>NUCLEOTIDE SEQUENCE [LARGE SCALE GENOMIC DNA]</scope>
    <source>
        <strain evidence="1 2">CFWR-12</strain>
    </source>
</reference>
<protein>
    <submittedName>
        <fullName evidence="1">Uncharacterized protein</fullName>
    </submittedName>
</protein>
<gene>
    <name evidence="1" type="ORF">MTO99_09560</name>
</gene>
<sequence>MSNANRKARKRAFREALTLGEIANPAEFQHRKPAKTPTPIAERTLGRRDKIERLLLTDPRITIRFKEH</sequence>
<organism evidence="1 2">
    <name type="scientific">Agromyces larvae</name>
    <dbReference type="NCBI Taxonomy" id="2929802"/>
    <lineage>
        <taxon>Bacteria</taxon>
        <taxon>Bacillati</taxon>
        <taxon>Actinomycetota</taxon>
        <taxon>Actinomycetes</taxon>
        <taxon>Micrococcales</taxon>
        <taxon>Microbacteriaceae</taxon>
        <taxon>Agromyces</taxon>
    </lineage>
</organism>
<dbReference type="EMBL" id="CP094528">
    <property type="protein sequence ID" value="UOE45967.1"/>
    <property type="molecule type" value="Genomic_DNA"/>
</dbReference>
<name>A0ABY4C3F2_9MICO</name>